<evidence type="ECO:0000259" key="3">
    <source>
        <dbReference type="Pfam" id="PF00296"/>
    </source>
</evidence>
<evidence type="ECO:0000313" key="6">
    <source>
        <dbReference type="EMBL" id="CAB4893519.1"/>
    </source>
</evidence>
<organism evidence="5">
    <name type="scientific">freshwater metagenome</name>
    <dbReference type="NCBI Taxonomy" id="449393"/>
    <lineage>
        <taxon>unclassified sequences</taxon>
        <taxon>metagenomes</taxon>
        <taxon>ecological metagenomes</taxon>
    </lineage>
</organism>
<dbReference type="EMBL" id="CAFABA010000113">
    <property type="protein sequence ID" value="CAB4835105.1"/>
    <property type="molecule type" value="Genomic_DNA"/>
</dbReference>
<accession>A0A6J7AQG9</accession>
<evidence type="ECO:0000256" key="2">
    <source>
        <dbReference type="ARBA" id="ARBA00023033"/>
    </source>
</evidence>
<dbReference type="EMBL" id="CAEZYR010000002">
    <property type="protein sequence ID" value="CAB4725131.1"/>
    <property type="molecule type" value="Genomic_DNA"/>
</dbReference>
<dbReference type="GO" id="GO:0016705">
    <property type="term" value="F:oxidoreductase activity, acting on paired donors, with incorporation or reduction of molecular oxygen"/>
    <property type="evidence" value="ECO:0007669"/>
    <property type="project" value="InterPro"/>
</dbReference>
<dbReference type="GO" id="GO:0005829">
    <property type="term" value="C:cytosol"/>
    <property type="evidence" value="ECO:0007669"/>
    <property type="project" value="TreeGrafter"/>
</dbReference>
<evidence type="ECO:0000256" key="1">
    <source>
        <dbReference type="ARBA" id="ARBA00023002"/>
    </source>
</evidence>
<keyword evidence="2" id="KW-0503">Monooxygenase</keyword>
<dbReference type="GO" id="GO:0004497">
    <property type="term" value="F:monooxygenase activity"/>
    <property type="evidence" value="ECO:0007669"/>
    <property type="project" value="UniProtKB-KW"/>
</dbReference>
<dbReference type="AlphaFoldDB" id="A0A6J7AQG9"/>
<dbReference type="EMBL" id="CAFBMH010000009">
    <property type="protein sequence ID" value="CAB4893519.1"/>
    <property type="molecule type" value="Genomic_DNA"/>
</dbReference>
<proteinExistence type="predicted"/>
<dbReference type="InterPro" id="IPR011251">
    <property type="entry name" value="Luciferase-like_dom"/>
</dbReference>
<dbReference type="InterPro" id="IPR050766">
    <property type="entry name" value="Bact_Lucif_Oxidored"/>
</dbReference>
<gene>
    <name evidence="4" type="ORF">UFOPK2754_00081</name>
    <name evidence="5" type="ORF">UFOPK3139_02311</name>
    <name evidence="6" type="ORF">UFOPK3543_00439</name>
</gene>
<reference evidence="5" key="1">
    <citation type="submission" date="2020-05" db="EMBL/GenBank/DDBJ databases">
        <authorList>
            <person name="Chiriac C."/>
            <person name="Salcher M."/>
            <person name="Ghai R."/>
            <person name="Kavagutti S V."/>
        </authorList>
    </citation>
    <scope>NUCLEOTIDE SEQUENCE</scope>
</reference>
<dbReference type="InterPro" id="IPR036661">
    <property type="entry name" value="Luciferase-like_sf"/>
</dbReference>
<dbReference type="PANTHER" id="PTHR30137:SF8">
    <property type="entry name" value="BLR5498 PROTEIN"/>
    <property type="match status" value="1"/>
</dbReference>
<dbReference type="SUPFAM" id="SSF51679">
    <property type="entry name" value="Bacterial luciferase-like"/>
    <property type="match status" value="1"/>
</dbReference>
<keyword evidence="1" id="KW-0560">Oxidoreductase</keyword>
<dbReference type="PANTHER" id="PTHR30137">
    <property type="entry name" value="LUCIFERASE-LIKE MONOOXYGENASE"/>
    <property type="match status" value="1"/>
</dbReference>
<name>A0A6J7AQG9_9ZZZZ</name>
<feature type="domain" description="Luciferase-like" evidence="3">
    <location>
        <begin position="3"/>
        <end position="238"/>
    </location>
</feature>
<evidence type="ECO:0000313" key="4">
    <source>
        <dbReference type="EMBL" id="CAB4725131.1"/>
    </source>
</evidence>
<sequence>MIFDLRHPPEFATSGRDLYRAALDMCRWADERGFARIGLGEHHQAPDGYLPTPLLVASAIGACTRAVRVRISILLAPLYDPIRLAEEIAVADLCLGGRLDVGLGVGYVEDDFAMFGVDYRRRGRLLDELVPILRQAFTGEPFEYRGTTVRVTPRPVQDPMPLFIGGASKRGIERAVQLGDGYFPPGMPAGWRRYRRRLLELGRTDPGDYPQRGPIFLWVTTEPKEEVWARLAPHMRHQIDSYAAWTTGAYGRPSGPFVPSRDIDSLRQGGAYDVVTPDEAIELAQRLGPEGELTFNPLLAGIDPGAAWKMLELVDREVLPALAH</sequence>
<dbReference type="Pfam" id="PF00296">
    <property type="entry name" value="Bac_luciferase"/>
    <property type="match status" value="1"/>
</dbReference>
<evidence type="ECO:0000313" key="5">
    <source>
        <dbReference type="EMBL" id="CAB4835105.1"/>
    </source>
</evidence>
<dbReference type="Gene3D" id="3.20.20.30">
    <property type="entry name" value="Luciferase-like domain"/>
    <property type="match status" value="1"/>
</dbReference>
<protein>
    <submittedName>
        <fullName evidence="5">Unannotated protein</fullName>
    </submittedName>
</protein>